<comment type="caution">
    <text evidence="2">The sequence shown here is derived from an EMBL/GenBank/DDBJ whole genome shotgun (WGS) entry which is preliminary data.</text>
</comment>
<dbReference type="Proteomes" id="UP000316008">
    <property type="component" value="Unassembled WGS sequence"/>
</dbReference>
<evidence type="ECO:0000313" key="2">
    <source>
        <dbReference type="EMBL" id="TSJ47923.1"/>
    </source>
</evidence>
<protein>
    <recommendedName>
        <fullName evidence="4">Lipoprotein</fullName>
    </recommendedName>
</protein>
<dbReference type="AlphaFoldDB" id="A0A556N770"/>
<evidence type="ECO:0000313" key="3">
    <source>
        <dbReference type="Proteomes" id="UP000316008"/>
    </source>
</evidence>
<evidence type="ECO:0008006" key="4">
    <source>
        <dbReference type="Google" id="ProtNLM"/>
    </source>
</evidence>
<accession>A0A556N770</accession>
<proteinExistence type="predicted"/>
<feature type="signal peptide" evidence="1">
    <location>
        <begin position="1"/>
        <end position="18"/>
    </location>
</feature>
<sequence length="263" mass="30081">MRISFISGLFLLVFAACSAPEKGTSKGKNPGKQTGQTEKDSIGVLNWESELCQHKSTFNTSLYREEELRGTLQLLRMTGGVLLEVKDVAFKPDQIADLSSLEELDQEYREKKKQLQNLKIVADAYWVKVKKQLVLAMKDEYDVSRISIQAYTNPNILKRNRFSKICPDLITALTSGDTSKLMAAWKTQVEAQCKHNASPENLIRRFEEESQDPDWALYARIELITFGWNNRVNDQIVHVANDQAINDKFDQLFLETRSECEEP</sequence>
<name>A0A556N770_9FLAO</name>
<dbReference type="PROSITE" id="PS51257">
    <property type="entry name" value="PROKAR_LIPOPROTEIN"/>
    <property type="match status" value="1"/>
</dbReference>
<dbReference type="OrthoDB" id="1362060at2"/>
<reference evidence="2 3" key="1">
    <citation type="submission" date="2019-07" db="EMBL/GenBank/DDBJ databases">
        <authorList>
            <person name="Huq M.A."/>
        </authorList>
    </citation>
    <scope>NUCLEOTIDE SEQUENCE [LARGE SCALE GENOMIC DNA]</scope>
    <source>
        <strain evidence="2 3">MAH-3</strain>
    </source>
</reference>
<keyword evidence="1" id="KW-0732">Signal</keyword>
<feature type="chain" id="PRO_5022223832" description="Lipoprotein" evidence="1">
    <location>
        <begin position="19"/>
        <end position="263"/>
    </location>
</feature>
<evidence type="ECO:0000256" key="1">
    <source>
        <dbReference type="SAM" id="SignalP"/>
    </source>
</evidence>
<keyword evidence="3" id="KW-1185">Reference proteome</keyword>
<organism evidence="2 3">
    <name type="scientific">Fluviicola chungangensis</name>
    <dbReference type="NCBI Taxonomy" id="2597671"/>
    <lineage>
        <taxon>Bacteria</taxon>
        <taxon>Pseudomonadati</taxon>
        <taxon>Bacteroidota</taxon>
        <taxon>Flavobacteriia</taxon>
        <taxon>Flavobacteriales</taxon>
        <taxon>Crocinitomicaceae</taxon>
        <taxon>Fluviicola</taxon>
    </lineage>
</organism>
<dbReference type="EMBL" id="VLPL01000001">
    <property type="protein sequence ID" value="TSJ47923.1"/>
    <property type="molecule type" value="Genomic_DNA"/>
</dbReference>
<gene>
    <name evidence="2" type="ORF">FO442_01980</name>
</gene>
<dbReference type="RefSeq" id="WP_144331458.1">
    <property type="nucleotide sequence ID" value="NZ_VLPL01000001.1"/>
</dbReference>